<accession>A0A1X2I5P4</accession>
<keyword evidence="1" id="KW-0472">Membrane</keyword>
<comment type="caution">
    <text evidence="2">The sequence shown here is derived from an EMBL/GenBank/DDBJ whole genome shotgun (WGS) entry which is preliminary data.</text>
</comment>
<evidence type="ECO:0000313" key="2">
    <source>
        <dbReference type="EMBL" id="ORZ09896.1"/>
    </source>
</evidence>
<evidence type="ECO:0000313" key="3">
    <source>
        <dbReference type="Proteomes" id="UP000193560"/>
    </source>
</evidence>
<keyword evidence="1" id="KW-0812">Transmembrane</keyword>
<dbReference type="Proteomes" id="UP000193560">
    <property type="component" value="Unassembled WGS sequence"/>
</dbReference>
<keyword evidence="3" id="KW-1185">Reference proteome</keyword>
<evidence type="ECO:0000256" key="1">
    <source>
        <dbReference type="SAM" id="Phobius"/>
    </source>
</evidence>
<sequence>MSLLRIFKSKGNVFIVVFICSVIFFLSALLPSTSSQFKETTQQQGHQSSTPSRNKYSRIKDDKKQQLLYSALGHIRIGYVANRTPDVDTPPLLVMYSCKSPQMPCGSWGKRLLDMTHAYYFSMLVDGTAFTADMSDPVGLASYFKPHPGFMALQPSQAYHYIQQMDDNERQNKVRNLTMQTMTLDPNINYADHFKQGQTPVRMLQTTQWPEDSITNTFQISTPMKHLRDKYRLNELPETSEWFWLVYRLLFNPSDWLASQLEPHRMLMGGSVTWGESLSLMDPRNQVDATVSSSWFRIGLRLDHPYQSETSAAAAVDCWLKYIDQLCVASKKKQCHLFVSSAIGAAPLEKIKRYNKWSLSSASSTAVVVHTVDDKYAFATMGQDVVDVDQKKKKALFESDEQHATSLFARQVMDWMILSRMDYLLGSRDDDFIRTAAWAAQVQTDLLMDDTSCQIKPMMDW</sequence>
<dbReference type="EMBL" id="MCGE01000026">
    <property type="protein sequence ID" value="ORZ09896.1"/>
    <property type="molecule type" value="Genomic_DNA"/>
</dbReference>
<proteinExistence type="predicted"/>
<keyword evidence="1" id="KW-1133">Transmembrane helix</keyword>
<reference evidence="2 3" key="1">
    <citation type="submission" date="2016-07" db="EMBL/GenBank/DDBJ databases">
        <title>Pervasive Adenine N6-methylation of Active Genes in Fungi.</title>
        <authorList>
            <consortium name="DOE Joint Genome Institute"/>
            <person name="Mondo S.J."/>
            <person name="Dannebaum R.O."/>
            <person name="Kuo R.C."/>
            <person name="Labutti K."/>
            <person name="Haridas S."/>
            <person name="Kuo A."/>
            <person name="Salamov A."/>
            <person name="Ahrendt S.R."/>
            <person name="Lipzen A."/>
            <person name="Sullivan W."/>
            <person name="Andreopoulos W.B."/>
            <person name="Clum A."/>
            <person name="Lindquist E."/>
            <person name="Daum C."/>
            <person name="Ramamoorthy G.K."/>
            <person name="Gryganskyi A."/>
            <person name="Culley D."/>
            <person name="Magnuson J.K."/>
            <person name="James T.Y."/>
            <person name="O'Malley M.A."/>
            <person name="Stajich J.E."/>
            <person name="Spatafora J.W."/>
            <person name="Visel A."/>
            <person name="Grigoriev I.V."/>
        </authorList>
    </citation>
    <scope>NUCLEOTIDE SEQUENCE [LARGE SCALE GENOMIC DNA]</scope>
    <source>
        <strain evidence="2 3">NRRL 1336</strain>
    </source>
</reference>
<dbReference type="AlphaFoldDB" id="A0A1X2I5P4"/>
<gene>
    <name evidence="2" type="ORF">BCR42DRAFT_423282</name>
</gene>
<feature type="transmembrane region" description="Helical" evidence="1">
    <location>
        <begin position="12"/>
        <end position="30"/>
    </location>
</feature>
<organism evidence="2 3">
    <name type="scientific">Absidia repens</name>
    <dbReference type="NCBI Taxonomy" id="90262"/>
    <lineage>
        <taxon>Eukaryota</taxon>
        <taxon>Fungi</taxon>
        <taxon>Fungi incertae sedis</taxon>
        <taxon>Mucoromycota</taxon>
        <taxon>Mucoromycotina</taxon>
        <taxon>Mucoromycetes</taxon>
        <taxon>Mucorales</taxon>
        <taxon>Cunninghamellaceae</taxon>
        <taxon>Absidia</taxon>
    </lineage>
</organism>
<protein>
    <submittedName>
        <fullName evidence="2">Uncharacterized protein</fullName>
    </submittedName>
</protein>
<name>A0A1X2I5P4_9FUNG</name>
<dbReference type="OrthoDB" id="2282794at2759"/>